<dbReference type="Proteomes" id="UP000504607">
    <property type="component" value="Chromosome 2"/>
</dbReference>
<keyword evidence="5" id="KW-0804">Transcription</keyword>
<dbReference type="GO" id="GO:0000981">
    <property type="term" value="F:DNA-binding transcription factor activity, RNA polymerase II-specific"/>
    <property type="evidence" value="ECO:0007669"/>
    <property type="project" value="TreeGrafter"/>
</dbReference>
<keyword evidence="9" id="KW-1185">Reference proteome</keyword>
<evidence type="ECO:0000256" key="6">
    <source>
        <dbReference type="ARBA" id="ARBA00023242"/>
    </source>
</evidence>
<dbReference type="KEGG" id="egu:105038905"/>
<comment type="subcellular location">
    <subcellularLocation>
        <location evidence="1">Nucleus</location>
    </subcellularLocation>
</comment>
<dbReference type="OrthoDB" id="2019494at2759"/>
<evidence type="ECO:0000256" key="1">
    <source>
        <dbReference type="ARBA" id="ARBA00004123"/>
    </source>
</evidence>
<dbReference type="Gene3D" id="4.10.280.10">
    <property type="entry name" value="Helix-loop-helix DNA-binding domain"/>
    <property type="match status" value="1"/>
</dbReference>
<dbReference type="SMART" id="SM00353">
    <property type="entry name" value="HLH"/>
    <property type="match status" value="1"/>
</dbReference>
<dbReference type="GO" id="GO:0000978">
    <property type="term" value="F:RNA polymerase II cis-regulatory region sequence-specific DNA binding"/>
    <property type="evidence" value="ECO:0007669"/>
    <property type="project" value="TreeGrafter"/>
</dbReference>
<dbReference type="GO" id="GO:0005634">
    <property type="term" value="C:nucleus"/>
    <property type="evidence" value="ECO:0007669"/>
    <property type="project" value="UniProtKB-SubCell"/>
</dbReference>
<evidence type="ECO:0000256" key="3">
    <source>
        <dbReference type="ARBA" id="ARBA00023015"/>
    </source>
</evidence>
<dbReference type="FunFam" id="4.10.280.10:FF:000021">
    <property type="entry name" value="Transcription factor bHLH130 family"/>
    <property type="match status" value="1"/>
</dbReference>
<sequence>MFGSPPATVAKDLNLPYPPAAASFNHRKDESDLLHRHHQQQQQQMSSGLLRYRSAPSSLFGEVCEDFLPARPSSPETETMFARFLAPDTRDEIRDKPVSAAATGGQRSPRFAPPPPPAAASVAMEHGGAEQLPGQQSAGFSAASQMLYHSQQQLPSHSSVDSSYRVVSSMAMEAEHMKTAAGAAVGGGGGNCSNLIRHSSSPAGLFSHLNVENGFAMMRGMTCFRNGNDSMGDGTNRLKCQISFSSRQDSSTGLMSQISEIGSEGMGGSSPEKSNLVAGNGGGRCYIPGFPVATWDDSPLLSDNYSGLKRAREAEGKIVAGLNPSDPQNGEMRNHMSGLNHQFSLPRTSSEMATIEKFLHFQDAVPCRIRAKRGCATHPRSIAERVRRTRISERMRKLQELVPNMDKQTNTADMLDFAVVYIKDLQKQVKTLSESRASCTCHASKQKPNVNPSM</sequence>
<evidence type="ECO:0000256" key="5">
    <source>
        <dbReference type="ARBA" id="ARBA00023163"/>
    </source>
</evidence>
<feature type="region of interest" description="Disordered" evidence="7">
    <location>
        <begin position="98"/>
        <end position="138"/>
    </location>
</feature>
<dbReference type="SUPFAM" id="SSF47459">
    <property type="entry name" value="HLH, helix-loop-helix DNA-binding domain"/>
    <property type="match status" value="1"/>
</dbReference>
<comment type="similarity">
    <text evidence="2">Belongs to the bHLH protein family.</text>
</comment>
<accession>A0A6I9QPC9</accession>
<gene>
    <name evidence="10" type="primary">LOC105038905</name>
</gene>
<keyword evidence="6" id="KW-0539">Nucleus</keyword>
<evidence type="ECO:0000313" key="9">
    <source>
        <dbReference type="Proteomes" id="UP000504607"/>
    </source>
</evidence>
<proteinExistence type="inferred from homology"/>
<evidence type="ECO:0000256" key="4">
    <source>
        <dbReference type="ARBA" id="ARBA00023125"/>
    </source>
</evidence>
<evidence type="ECO:0000256" key="2">
    <source>
        <dbReference type="ARBA" id="ARBA00005510"/>
    </source>
</evidence>
<evidence type="ECO:0000256" key="7">
    <source>
        <dbReference type="SAM" id="MobiDB-lite"/>
    </source>
</evidence>
<organism evidence="9 10">
    <name type="scientific">Elaeis guineensis var. tenera</name>
    <name type="common">Oil palm</name>
    <dbReference type="NCBI Taxonomy" id="51953"/>
    <lineage>
        <taxon>Eukaryota</taxon>
        <taxon>Viridiplantae</taxon>
        <taxon>Streptophyta</taxon>
        <taxon>Embryophyta</taxon>
        <taxon>Tracheophyta</taxon>
        <taxon>Spermatophyta</taxon>
        <taxon>Magnoliopsida</taxon>
        <taxon>Liliopsida</taxon>
        <taxon>Arecaceae</taxon>
        <taxon>Arecoideae</taxon>
        <taxon>Cocoseae</taxon>
        <taxon>Elaeidinae</taxon>
        <taxon>Elaeis</taxon>
    </lineage>
</organism>
<protein>
    <submittedName>
        <fullName evidence="10">Transcription factor bHLH130</fullName>
    </submittedName>
</protein>
<reference evidence="10" key="1">
    <citation type="submission" date="2025-08" db="UniProtKB">
        <authorList>
            <consortium name="RefSeq"/>
        </authorList>
    </citation>
    <scope>IDENTIFICATION</scope>
</reference>
<dbReference type="GeneID" id="105038905"/>
<dbReference type="InParanoid" id="A0A6I9QPC9"/>
<feature type="domain" description="BHLH" evidence="8">
    <location>
        <begin position="375"/>
        <end position="425"/>
    </location>
</feature>
<evidence type="ECO:0000259" key="8">
    <source>
        <dbReference type="PROSITE" id="PS50888"/>
    </source>
</evidence>
<keyword evidence="4" id="KW-0238">DNA-binding</keyword>
<dbReference type="InterPro" id="IPR045843">
    <property type="entry name" value="IND-like"/>
</dbReference>
<dbReference type="Pfam" id="PF00010">
    <property type="entry name" value="HLH"/>
    <property type="match status" value="1"/>
</dbReference>
<dbReference type="GO" id="GO:0046983">
    <property type="term" value="F:protein dimerization activity"/>
    <property type="evidence" value="ECO:0007669"/>
    <property type="project" value="InterPro"/>
</dbReference>
<name>A0A6I9QPC9_ELAGV</name>
<dbReference type="PANTHER" id="PTHR16223">
    <property type="entry name" value="TRANSCRIPTION FACTOR BHLH83-RELATED"/>
    <property type="match status" value="1"/>
</dbReference>
<dbReference type="AlphaFoldDB" id="A0A6I9QPC9"/>
<dbReference type="RefSeq" id="XP_010913124.1">
    <property type="nucleotide sequence ID" value="XM_010914822.3"/>
</dbReference>
<dbReference type="PANTHER" id="PTHR16223:SF125">
    <property type="entry name" value="OS08G0506700 PROTEIN"/>
    <property type="match status" value="1"/>
</dbReference>
<feature type="region of interest" description="Disordered" evidence="7">
    <location>
        <begin position="1"/>
        <end position="48"/>
    </location>
</feature>
<dbReference type="FunCoup" id="A0A6I9QPC9">
    <property type="interactions" value="1701"/>
</dbReference>
<evidence type="ECO:0000313" key="10">
    <source>
        <dbReference type="RefSeq" id="XP_010913124.1"/>
    </source>
</evidence>
<dbReference type="InterPro" id="IPR036638">
    <property type="entry name" value="HLH_DNA-bd_sf"/>
</dbReference>
<dbReference type="InterPro" id="IPR011598">
    <property type="entry name" value="bHLH_dom"/>
</dbReference>
<dbReference type="PROSITE" id="PS50888">
    <property type="entry name" value="BHLH"/>
    <property type="match status" value="1"/>
</dbReference>
<keyword evidence="3" id="KW-0805">Transcription regulation</keyword>